<evidence type="ECO:0000256" key="11">
    <source>
        <dbReference type="ARBA" id="ARBA00031473"/>
    </source>
</evidence>
<dbReference type="PANTHER" id="PTHR45780">
    <property type="entry name" value="ETHANOLAMINE-PHOSPHATE CYTIDYLYLTRANSFERASE"/>
    <property type="match status" value="1"/>
</dbReference>
<sequence length="420" mass="47258">MSANGNGNNRPAPEGDEMPTKRQRRNVKVWCDGCYDMVHFGHANSLRQAKLMGDHLIVGVHSDADIIKHKGPPVMNEKERYKMVRAIKWVDEVVEAAPYVTHLETLDEHDCDFCVHGDDITLDSEGQDCYRIVKEAKRFKECKRTAGVSTTNIVGRMLLMTKTHHMGGDLEEESNGNVSPRSKTLQASNSVESFEKNQNFKNGLCSTMSSPYTGISQFLQTSNKIIQFAEGREPLTGDRIVYCPGAFDLFHVGHIDFLEQASKLGNYIIVGLHGDQEVNRYHGSNYPIMNLHERTLSVLACRYVDEVVIGAPYKVTAELLDHFNVDVVVQGKTKIFQGADGADPYEEPKKRGILQLVDSGNNMSASKIVERIITNRIRFQKRNKDKEEKELRNIHLIEEKRRASARSSIEEPSSPVSGQL</sequence>
<keyword evidence="8" id="KW-1208">Phospholipid metabolism</keyword>
<dbReference type="InterPro" id="IPR041723">
    <property type="entry name" value="CCT"/>
</dbReference>
<dbReference type="InterPro" id="IPR004821">
    <property type="entry name" value="Cyt_trans-like"/>
</dbReference>
<keyword evidence="5" id="KW-0548">Nucleotidyltransferase</keyword>
<keyword evidence="7" id="KW-0594">Phospholipid biosynthesis</keyword>
<evidence type="ECO:0000256" key="2">
    <source>
        <dbReference type="ARBA" id="ARBA00010101"/>
    </source>
</evidence>
<dbReference type="OrthoDB" id="40021at2759"/>
<evidence type="ECO:0000256" key="12">
    <source>
        <dbReference type="SAM" id="MobiDB-lite"/>
    </source>
</evidence>
<dbReference type="GO" id="GO:0004306">
    <property type="term" value="F:ethanolamine-phosphate cytidylyltransferase activity"/>
    <property type="evidence" value="ECO:0000318"/>
    <property type="project" value="GO_Central"/>
</dbReference>
<accession>A0A7M7NQ81</accession>
<evidence type="ECO:0000256" key="5">
    <source>
        <dbReference type="ARBA" id="ARBA00022695"/>
    </source>
</evidence>
<proteinExistence type="inferred from homology"/>
<comment type="pathway">
    <text evidence="1">Lipid metabolism.</text>
</comment>
<dbReference type="EnsemblMetazoa" id="XM_030984231">
    <property type="protein sequence ID" value="XP_030840091"/>
    <property type="gene ID" value="LOC587421"/>
</dbReference>
<reference evidence="14" key="2">
    <citation type="submission" date="2021-01" db="UniProtKB">
        <authorList>
            <consortium name="EnsemblMetazoa"/>
        </authorList>
    </citation>
    <scope>IDENTIFICATION</scope>
</reference>
<dbReference type="PANTHER" id="PTHR45780:SF2">
    <property type="entry name" value="ETHANOLAMINE-PHOSPHATE CYTIDYLYLTRANSFERASE"/>
    <property type="match status" value="1"/>
</dbReference>
<reference evidence="15" key="1">
    <citation type="submission" date="2015-02" db="EMBL/GenBank/DDBJ databases">
        <title>Genome sequencing for Strongylocentrotus purpuratus.</title>
        <authorList>
            <person name="Murali S."/>
            <person name="Liu Y."/>
            <person name="Vee V."/>
            <person name="English A."/>
            <person name="Wang M."/>
            <person name="Skinner E."/>
            <person name="Han Y."/>
            <person name="Muzny D.M."/>
            <person name="Worley K.C."/>
            <person name="Gibbs R.A."/>
        </authorList>
    </citation>
    <scope>NUCLEOTIDE SEQUENCE</scope>
</reference>
<evidence type="ECO:0000256" key="9">
    <source>
        <dbReference type="ARBA" id="ARBA00024191"/>
    </source>
</evidence>
<evidence type="ECO:0000256" key="3">
    <source>
        <dbReference type="ARBA" id="ARBA00022516"/>
    </source>
</evidence>
<feature type="region of interest" description="Disordered" evidence="12">
    <location>
        <begin position="1"/>
        <end position="22"/>
    </location>
</feature>
<dbReference type="NCBIfam" id="TIGR00125">
    <property type="entry name" value="cyt_tran_rel"/>
    <property type="match status" value="2"/>
</dbReference>
<dbReference type="CDD" id="cd02174">
    <property type="entry name" value="CCT"/>
    <property type="match status" value="1"/>
</dbReference>
<keyword evidence="4" id="KW-0808">Transferase</keyword>
<comment type="similarity">
    <text evidence="2">Belongs to the cytidylyltransferase family.</text>
</comment>
<dbReference type="OMA" id="QCKYINA"/>
<keyword evidence="15" id="KW-1185">Reference proteome</keyword>
<evidence type="ECO:0000259" key="13">
    <source>
        <dbReference type="Pfam" id="PF01467"/>
    </source>
</evidence>
<feature type="region of interest" description="Disordered" evidence="12">
    <location>
        <begin position="401"/>
        <end position="420"/>
    </location>
</feature>
<organism evidence="14 15">
    <name type="scientific">Strongylocentrotus purpuratus</name>
    <name type="common">Purple sea urchin</name>
    <dbReference type="NCBI Taxonomy" id="7668"/>
    <lineage>
        <taxon>Eukaryota</taxon>
        <taxon>Metazoa</taxon>
        <taxon>Echinodermata</taxon>
        <taxon>Eleutherozoa</taxon>
        <taxon>Echinozoa</taxon>
        <taxon>Echinoidea</taxon>
        <taxon>Euechinoidea</taxon>
        <taxon>Echinacea</taxon>
        <taxon>Camarodonta</taxon>
        <taxon>Echinidea</taxon>
        <taxon>Strongylocentrotidae</taxon>
        <taxon>Strongylocentrotus</taxon>
    </lineage>
</organism>
<comment type="pathway">
    <text evidence="9">Phospholipid metabolism; phosphatidylethanolamine biosynthesis; phosphatidylethanolamine from ethanolamine: step 2/3.</text>
</comment>
<feature type="domain" description="Cytidyltransferase-like" evidence="13">
    <location>
        <begin position="30"/>
        <end position="154"/>
    </location>
</feature>
<evidence type="ECO:0000256" key="8">
    <source>
        <dbReference type="ARBA" id="ARBA00023264"/>
    </source>
</evidence>
<dbReference type="Gene3D" id="3.40.50.620">
    <property type="entry name" value="HUPs"/>
    <property type="match status" value="2"/>
</dbReference>
<evidence type="ECO:0000256" key="4">
    <source>
        <dbReference type="ARBA" id="ARBA00022679"/>
    </source>
</evidence>
<keyword evidence="3" id="KW-0444">Lipid biosynthesis</keyword>
<dbReference type="RefSeq" id="XP_030840091.1">
    <property type="nucleotide sequence ID" value="XM_030984231.1"/>
</dbReference>
<evidence type="ECO:0000313" key="14">
    <source>
        <dbReference type="EnsemblMetazoa" id="XP_030840091"/>
    </source>
</evidence>
<evidence type="ECO:0000256" key="1">
    <source>
        <dbReference type="ARBA" id="ARBA00005189"/>
    </source>
</evidence>
<dbReference type="Pfam" id="PF01467">
    <property type="entry name" value="CTP_transf_like"/>
    <property type="match status" value="2"/>
</dbReference>
<dbReference type="GO" id="GO:0006646">
    <property type="term" value="P:phosphatidylethanolamine biosynthetic process"/>
    <property type="evidence" value="ECO:0000318"/>
    <property type="project" value="GO_Central"/>
</dbReference>
<dbReference type="CDD" id="cd02173">
    <property type="entry name" value="ECT"/>
    <property type="match status" value="1"/>
</dbReference>
<evidence type="ECO:0000313" key="15">
    <source>
        <dbReference type="Proteomes" id="UP000007110"/>
    </source>
</evidence>
<evidence type="ECO:0000256" key="7">
    <source>
        <dbReference type="ARBA" id="ARBA00023209"/>
    </source>
</evidence>
<protein>
    <recommendedName>
        <fullName evidence="10">ethanolamine-phosphate cytidylyltransferase</fullName>
        <ecNumber evidence="10">2.7.7.14</ecNumber>
    </recommendedName>
    <alternativeName>
        <fullName evidence="11">CTP:phosphoethanolamine cytidylyltransferase</fullName>
    </alternativeName>
</protein>
<dbReference type="EC" id="2.7.7.14" evidence="10"/>
<dbReference type="FunFam" id="3.40.50.620:FF:000108">
    <property type="entry name" value="Ethanolamine-phosphate cytidylyltransferase isoform 2"/>
    <property type="match status" value="1"/>
</dbReference>
<dbReference type="InterPro" id="IPR014729">
    <property type="entry name" value="Rossmann-like_a/b/a_fold"/>
</dbReference>
<dbReference type="SUPFAM" id="SSF52374">
    <property type="entry name" value="Nucleotidylyl transferase"/>
    <property type="match status" value="2"/>
</dbReference>
<feature type="compositionally biased region" description="Polar residues" evidence="12">
    <location>
        <begin position="405"/>
        <end position="420"/>
    </location>
</feature>
<feature type="domain" description="Cytidyltransferase-like" evidence="13">
    <location>
        <begin position="242"/>
        <end position="337"/>
    </location>
</feature>
<dbReference type="AlphaFoldDB" id="A0A7M7NQ81"/>
<evidence type="ECO:0000256" key="6">
    <source>
        <dbReference type="ARBA" id="ARBA00023098"/>
    </source>
</evidence>
<evidence type="ECO:0000256" key="10">
    <source>
        <dbReference type="ARBA" id="ARBA00024221"/>
    </source>
</evidence>
<name>A0A7M7NQ81_STRPU</name>
<dbReference type="InParanoid" id="A0A7M7NQ81"/>
<keyword evidence="6" id="KW-0443">Lipid metabolism</keyword>
<dbReference type="GO" id="GO:0005737">
    <property type="term" value="C:cytoplasm"/>
    <property type="evidence" value="ECO:0000318"/>
    <property type="project" value="GO_Central"/>
</dbReference>
<dbReference type="CTD" id="5833"/>
<dbReference type="Proteomes" id="UP000007110">
    <property type="component" value="Unassembled WGS sequence"/>
</dbReference>
<dbReference type="UniPathway" id="UPA00558">
    <property type="reaction ID" value="UER00742"/>
</dbReference>
<dbReference type="InterPro" id="IPR044608">
    <property type="entry name" value="Ect1/PCYT2"/>
</dbReference>
<dbReference type="KEGG" id="spu:587421"/>
<dbReference type="GeneID" id="587421"/>